<evidence type="ECO:0000256" key="2">
    <source>
        <dbReference type="SAM" id="Phobius"/>
    </source>
</evidence>
<evidence type="ECO:0000313" key="4">
    <source>
        <dbReference type="Proteomes" id="UP000054498"/>
    </source>
</evidence>
<feature type="region of interest" description="Disordered" evidence="1">
    <location>
        <begin position="194"/>
        <end position="217"/>
    </location>
</feature>
<keyword evidence="4" id="KW-1185">Reference proteome</keyword>
<dbReference type="KEGG" id="mng:MNEG_12701"/>
<organism evidence="3 4">
    <name type="scientific">Monoraphidium neglectum</name>
    <dbReference type="NCBI Taxonomy" id="145388"/>
    <lineage>
        <taxon>Eukaryota</taxon>
        <taxon>Viridiplantae</taxon>
        <taxon>Chlorophyta</taxon>
        <taxon>core chlorophytes</taxon>
        <taxon>Chlorophyceae</taxon>
        <taxon>CS clade</taxon>
        <taxon>Sphaeropleales</taxon>
        <taxon>Selenastraceae</taxon>
        <taxon>Monoraphidium</taxon>
    </lineage>
</organism>
<feature type="region of interest" description="Disordered" evidence="1">
    <location>
        <begin position="59"/>
        <end position="81"/>
    </location>
</feature>
<dbReference type="GeneID" id="25730090"/>
<sequence>NGPDAQLACPTAAEAAPTRGLNASDRSLLAAYNFNCTAGNGDIVPLLSALDGKFAGPAARTRVAAPPPPPSATRKGAGAQGGGNNAGKIAGIVVGSVAGVAILAVVGLLVARRTKHRRAGWTKDPLDQGPGVPPGAAAAAAPGKRGLGWGRGAARDLEAGAFGVMPAPGAAAVDAAPPPIETAASLTARGSNNLEMARSGSARLGPPQGSVKSNGGL</sequence>
<dbReference type="EMBL" id="KK103604">
    <property type="protein sequence ID" value="KIY95262.1"/>
    <property type="molecule type" value="Genomic_DNA"/>
</dbReference>
<keyword evidence="2" id="KW-0812">Transmembrane</keyword>
<keyword evidence="2" id="KW-0472">Membrane</keyword>
<evidence type="ECO:0000313" key="3">
    <source>
        <dbReference type="EMBL" id="KIY95262.1"/>
    </source>
</evidence>
<dbReference type="STRING" id="145388.A0A0D2J5V3"/>
<dbReference type="AlphaFoldDB" id="A0A0D2J5V3"/>
<feature type="transmembrane region" description="Helical" evidence="2">
    <location>
        <begin position="89"/>
        <end position="111"/>
    </location>
</feature>
<evidence type="ECO:0000256" key="1">
    <source>
        <dbReference type="SAM" id="MobiDB-lite"/>
    </source>
</evidence>
<dbReference type="Proteomes" id="UP000054498">
    <property type="component" value="Unassembled WGS sequence"/>
</dbReference>
<feature type="compositionally biased region" description="Low complexity" evidence="1">
    <location>
        <begin position="134"/>
        <end position="143"/>
    </location>
</feature>
<gene>
    <name evidence="3" type="ORF">MNEG_12701</name>
</gene>
<keyword evidence="2" id="KW-1133">Transmembrane helix</keyword>
<protein>
    <submittedName>
        <fullName evidence="3">Uncharacterized protein</fullName>
    </submittedName>
</protein>
<accession>A0A0D2J5V3</accession>
<feature type="region of interest" description="Disordered" evidence="1">
    <location>
        <begin position="120"/>
        <end position="144"/>
    </location>
</feature>
<reference evidence="3 4" key="1">
    <citation type="journal article" date="2013" name="BMC Genomics">
        <title>Reconstruction of the lipid metabolism for the microalga Monoraphidium neglectum from its genome sequence reveals characteristics suitable for biofuel production.</title>
        <authorList>
            <person name="Bogen C."/>
            <person name="Al-Dilaimi A."/>
            <person name="Albersmeier A."/>
            <person name="Wichmann J."/>
            <person name="Grundmann M."/>
            <person name="Rupp O."/>
            <person name="Lauersen K.J."/>
            <person name="Blifernez-Klassen O."/>
            <person name="Kalinowski J."/>
            <person name="Goesmann A."/>
            <person name="Mussgnug J.H."/>
            <person name="Kruse O."/>
        </authorList>
    </citation>
    <scope>NUCLEOTIDE SEQUENCE [LARGE SCALE GENOMIC DNA]</scope>
    <source>
        <strain evidence="3 4">SAG 48.87</strain>
    </source>
</reference>
<dbReference type="RefSeq" id="XP_013894282.1">
    <property type="nucleotide sequence ID" value="XM_014038828.1"/>
</dbReference>
<dbReference type="CDD" id="cd12087">
    <property type="entry name" value="TM_EGFR-like"/>
    <property type="match status" value="1"/>
</dbReference>
<proteinExistence type="predicted"/>
<feature type="non-terminal residue" evidence="3">
    <location>
        <position position="1"/>
    </location>
</feature>
<name>A0A0D2J5V3_9CHLO</name>